<protein>
    <submittedName>
        <fullName evidence="1">Uncharacterized protein</fullName>
    </submittedName>
</protein>
<evidence type="ECO:0000313" key="1">
    <source>
        <dbReference type="EMBL" id="PSJ51729.1"/>
    </source>
</evidence>
<dbReference type="RefSeq" id="WP_106727536.1">
    <property type="nucleotide sequence ID" value="NZ_PXYL01000037.1"/>
</dbReference>
<proteinExistence type="predicted"/>
<accession>A0A2P7RNE3</accession>
<organism evidence="1 2">
    <name type="scientific">Pseudaminobacter soli</name>
    <name type="common">ex Li et al. 2025</name>
    <dbReference type="NCBI Taxonomy" id="1295366"/>
    <lineage>
        <taxon>Bacteria</taxon>
        <taxon>Pseudomonadati</taxon>
        <taxon>Pseudomonadota</taxon>
        <taxon>Alphaproteobacteria</taxon>
        <taxon>Hyphomicrobiales</taxon>
        <taxon>Phyllobacteriaceae</taxon>
        <taxon>Pseudaminobacter</taxon>
    </lineage>
</organism>
<dbReference type="AlphaFoldDB" id="A0A2P7RNE3"/>
<comment type="caution">
    <text evidence="1">The sequence shown here is derived from an EMBL/GenBank/DDBJ whole genome shotgun (WGS) entry which is preliminary data.</text>
</comment>
<evidence type="ECO:0000313" key="2">
    <source>
        <dbReference type="Proteomes" id="UP000240653"/>
    </source>
</evidence>
<gene>
    <name evidence="1" type="ORF">C7I85_29390</name>
</gene>
<sequence>MYLDYTELKLYMTRDALRELAERLVAISEAPAEECYEIHVRAAFSEFDMKENYVRPPLKSSGGVKALFEKMHEEALREAIERGEEPPYVQPSPFELTFMHVTGEAVREAATWPDD</sequence>
<dbReference type="EMBL" id="PXYL01000037">
    <property type="protein sequence ID" value="PSJ51729.1"/>
    <property type="molecule type" value="Genomic_DNA"/>
</dbReference>
<dbReference type="Proteomes" id="UP000240653">
    <property type="component" value="Unassembled WGS sequence"/>
</dbReference>
<keyword evidence="2" id="KW-1185">Reference proteome</keyword>
<name>A0A2P7RNE3_9HYPH</name>
<reference evidence="1 2" key="1">
    <citation type="submission" date="2018-03" db="EMBL/GenBank/DDBJ databases">
        <title>The draft genome of Mesorhizobium soli JCM 19897.</title>
        <authorList>
            <person name="Li L."/>
            <person name="Liu L."/>
            <person name="Liang L."/>
            <person name="Wang T."/>
            <person name="Zhang X."/>
        </authorList>
    </citation>
    <scope>NUCLEOTIDE SEQUENCE [LARGE SCALE GENOMIC DNA]</scope>
    <source>
        <strain evidence="1 2">JCM 19897</strain>
    </source>
</reference>